<dbReference type="Proteomes" id="UP000244792">
    <property type="component" value="Chromosome"/>
</dbReference>
<accession>A0A2R4W2L7</accession>
<name>A0A2R4W2L7_THEAF</name>
<dbReference type="AlphaFoldDB" id="A0A2R4W2L7"/>
<keyword evidence="2" id="KW-1185">Reference proteome</keyword>
<dbReference type="KEGG" id="taci:TDSAC_1634"/>
<dbReference type="InterPro" id="IPR009367">
    <property type="entry name" value="Elm1-like"/>
</dbReference>
<sequence>MKIIILSEGRPGHYNQAISLAKSIGLDYEIKNIPFVDFRTEIVRIFDNFISKKLARQLFIKFLDTKPEKYIGAIGAGNRVHPFLALFKKATGLPTISIFYPKFLPDIFDMVIVPYHDRAPDNPKIHRIFGAIYFKEKLKNEEINEFKAKLGSDGPWISIVIGGNSKHHRFESNKIIEGLELLFKNENLKNYKYLLSTSRRTPEDFESFLEKKNYPLDFSVYYHKDKTNPLRYFFEISDFAIITADSISMITEAINCGLFCYCIKIPEKSRSKFSNSFKMLEKQGFIKLINYEELLNITKKERIRFENANLLYEKVKNLFKSDQ</sequence>
<evidence type="ECO:0008006" key="3">
    <source>
        <dbReference type="Google" id="ProtNLM"/>
    </source>
</evidence>
<reference evidence="1 2" key="1">
    <citation type="submission" date="2017-04" db="EMBL/GenBank/DDBJ databases">
        <title>Genomic insights into metabolism of Thermodesulfobium acidiphilum.</title>
        <authorList>
            <person name="Toshchakov S.V."/>
            <person name="Frolov E.N."/>
            <person name="Kublanov I.V."/>
            <person name="Samarov N.I."/>
            <person name="Novikov A."/>
            <person name="Lebedinsky A.V."/>
            <person name="Bonch-Osmolovskaya E.A."/>
            <person name="Chernyh N.A."/>
        </authorList>
    </citation>
    <scope>NUCLEOTIDE SEQUENCE [LARGE SCALE GENOMIC DNA]</scope>
    <source>
        <strain evidence="1 2">3127-1</strain>
    </source>
</reference>
<gene>
    <name evidence="1" type="ORF">TDSAC_1634</name>
</gene>
<evidence type="ECO:0000313" key="1">
    <source>
        <dbReference type="EMBL" id="AWB10970.1"/>
    </source>
</evidence>
<dbReference type="RefSeq" id="WP_108309895.1">
    <property type="nucleotide sequence ID" value="NZ_CP020921.1"/>
</dbReference>
<dbReference type="EMBL" id="CP020921">
    <property type="protein sequence ID" value="AWB10970.1"/>
    <property type="molecule type" value="Genomic_DNA"/>
</dbReference>
<evidence type="ECO:0000313" key="2">
    <source>
        <dbReference type="Proteomes" id="UP000244792"/>
    </source>
</evidence>
<organism evidence="1 2">
    <name type="scientific">Thermodesulfobium acidiphilum</name>
    <dbReference type="NCBI Taxonomy" id="1794699"/>
    <lineage>
        <taxon>Bacteria</taxon>
        <taxon>Pseudomonadati</taxon>
        <taxon>Thermodesulfobiota</taxon>
        <taxon>Thermodesulfobiia</taxon>
        <taxon>Thermodesulfobiales</taxon>
        <taxon>Thermodesulfobiaceae</taxon>
        <taxon>Thermodesulfobium</taxon>
    </lineage>
</organism>
<dbReference type="Pfam" id="PF06258">
    <property type="entry name" value="Mito_fiss_Elm1"/>
    <property type="match status" value="1"/>
</dbReference>
<dbReference type="OrthoDB" id="7869153at2"/>
<proteinExistence type="predicted"/>
<protein>
    <recommendedName>
        <fullName evidence="3">Fission protein ELM1</fullName>
    </recommendedName>
</protein>